<dbReference type="RefSeq" id="XP_064707675.1">
    <property type="nucleotide sequence ID" value="XM_064856499.1"/>
</dbReference>
<dbReference type="InterPro" id="IPR036322">
    <property type="entry name" value="WD40_repeat_dom_sf"/>
</dbReference>
<dbReference type="GeneID" id="89981130"/>
<keyword evidence="8" id="KW-1185">Reference proteome</keyword>
<dbReference type="Pfam" id="PF00400">
    <property type="entry name" value="WD40"/>
    <property type="match status" value="2"/>
</dbReference>
<dbReference type="EMBL" id="JAVRRD010000009">
    <property type="protein sequence ID" value="KAK5055244.1"/>
    <property type="molecule type" value="Genomic_DNA"/>
</dbReference>
<dbReference type="PROSITE" id="PS00678">
    <property type="entry name" value="WD_REPEATS_1"/>
    <property type="match status" value="2"/>
</dbReference>
<name>A0AAV9NDF6_9EURO</name>
<dbReference type="SUPFAM" id="SSF50978">
    <property type="entry name" value="WD40 repeat-like"/>
    <property type="match status" value="1"/>
</dbReference>
<evidence type="ECO:0000313" key="7">
    <source>
        <dbReference type="EMBL" id="KAK5055244.1"/>
    </source>
</evidence>
<comment type="subcellular location">
    <subcellularLocation>
        <location evidence="1">Nucleus</location>
    </subcellularLocation>
</comment>
<evidence type="ECO:0000256" key="1">
    <source>
        <dbReference type="ARBA" id="ARBA00004123"/>
    </source>
</evidence>
<comment type="caution">
    <text evidence="7">The sequence shown here is derived from an EMBL/GenBank/DDBJ whole genome shotgun (WGS) entry which is preliminary data.</text>
</comment>
<keyword evidence="2 5" id="KW-0853">WD repeat</keyword>
<feature type="repeat" description="WD" evidence="5">
    <location>
        <begin position="100"/>
        <end position="141"/>
    </location>
</feature>
<evidence type="ECO:0000256" key="3">
    <source>
        <dbReference type="ARBA" id="ARBA00022737"/>
    </source>
</evidence>
<dbReference type="PROSITE" id="PS50294">
    <property type="entry name" value="WD_REPEATS_REGION"/>
    <property type="match status" value="1"/>
</dbReference>
<sequence length="511" mass="58437">MAIPDTDIEVWRKKTPTSDRHGPRTIAHPNSNANIYIMNLALIDPFQLAQDSPDALTNDLRSGHATFLRFSRKGDYLASGRVDGKVVIWDMETFGVGMKLQGHWKQVQGLSWSRDGRYVLSSSQDCRAFLWDLQTQERIRIVKFEAPIYMAELHPYNRNLFVACLFENLPHLVDITNPIPVKYILPTTPLSDSIPRSENKQSTTAAVFSILGNHIITGTSKGWINIIETETRKIIHSTKIASGLISLLRLSANGRQLLVNCTDRIIRTINLPDLSLLTPTDALPYESTGEDDQPDPATLAENIVLTVEHKFQDLVNRLRWNHTAFSHSSATGFADYVTASTYMKKDIYIWELRTNSLLRILENREEPAIIEWHPSRPLLACTSIETGSIQIWGIEPQQKWSALAPDFTELTENVEYIEREDEFDTYPQEEHQKRRLDREDEDVDILTVEKKMGEEESFVLPILFNVEDSDDDDQELIRMGVGTMRKKDINEGKEYENDADELAKNVRKRKA</sequence>
<feature type="compositionally biased region" description="Basic and acidic residues" evidence="6">
    <location>
        <begin position="9"/>
        <end position="22"/>
    </location>
</feature>
<dbReference type="PROSITE" id="PS50082">
    <property type="entry name" value="WD_REPEATS_2"/>
    <property type="match status" value="2"/>
</dbReference>
<evidence type="ECO:0008006" key="9">
    <source>
        <dbReference type="Google" id="ProtNLM"/>
    </source>
</evidence>
<keyword evidence="4" id="KW-0539">Nucleus</keyword>
<dbReference type="AlphaFoldDB" id="A0AAV9NDF6"/>
<evidence type="ECO:0000313" key="8">
    <source>
        <dbReference type="Proteomes" id="UP001358417"/>
    </source>
</evidence>
<protein>
    <recommendedName>
        <fullName evidence="9">Anaphase-promoting complex subunit 4 WD40 domain-containing protein</fullName>
    </recommendedName>
</protein>
<dbReference type="InterPro" id="IPR019775">
    <property type="entry name" value="WD40_repeat_CS"/>
</dbReference>
<dbReference type="Gene3D" id="2.130.10.10">
    <property type="entry name" value="YVTN repeat-like/Quinoprotein amine dehydrogenase"/>
    <property type="match status" value="1"/>
</dbReference>
<proteinExistence type="predicted"/>
<dbReference type="Proteomes" id="UP001358417">
    <property type="component" value="Unassembled WGS sequence"/>
</dbReference>
<dbReference type="InterPro" id="IPR001680">
    <property type="entry name" value="WD40_rpt"/>
</dbReference>
<accession>A0AAV9NDF6</accession>
<dbReference type="PANTHER" id="PTHR44040:SF1">
    <property type="entry name" value="RETINOBLASTOMA-BINDING PROTEIN 5"/>
    <property type="match status" value="1"/>
</dbReference>
<dbReference type="GO" id="GO:0048188">
    <property type="term" value="C:Set1C/COMPASS complex"/>
    <property type="evidence" value="ECO:0007669"/>
    <property type="project" value="InterPro"/>
</dbReference>
<feature type="region of interest" description="Disordered" evidence="6">
    <location>
        <begin position="1"/>
        <end position="24"/>
    </location>
</feature>
<gene>
    <name evidence="7" type="ORF">LTR84_012994</name>
</gene>
<dbReference type="SMART" id="SM00320">
    <property type="entry name" value="WD40"/>
    <property type="match status" value="5"/>
</dbReference>
<evidence type="ECO:0000256" key="5">
    <source>
        <dbReference type="PROSITE-ProRule" id="PRU00221"/>
    </source>
</evidence>
<organism evidence="7 8">
    <name type="scientific">Exophiala bonariae</name>
    <dbReference type="NCBI Taxonomy" id="1690606"/>
    <lineage>
        <taxon>Eukaryota</taxon>
        <taxon>Fungi</taxon>
        <taxon>Dikarya</taxon>
        <taxon>Ascomycota</taxon>
        <taxon>Pezizomycotina</taxon>
        <taxon>Eurotiomycetes</taxon>
        <taxon>Chaetothyriomycetidae</taxon>
        <taxon>Chaetothyriales</taxon>
        <taxon>Herpotrichiellaceae</taxon>
        <taxon>Exophiala</taxon>
    </lineage>
</organism>
<feature type="repeat" description="WD" evidence="5">
    <location>
        <begin position="68"/>
        <end position="93"/>
    </location>
</feature>
<evidence type="ECO:0000256" key="6">
    <source>
        <dbReference type="SAM" id="MobiDB-lite"/>
    </source>
</evidence>
<reference evidence="7 8" key="1">
    <citation type="submission" date="2023-08" db="EMBL/GenBank/DDBJ databases">
        <title>Black Yeasts Isolated from many extreme environments.</title>
        <authorList>
            <person name="Coleine C."/>
            <person name="Stajich J.E."/>
            <person name="Selbmann L."/>
        </authorList>
    </citation>
    <scope>NUCLEOTIDE SEQUENCE [LARGE SCALE GENOMIC DNA]</scope>
    <source>
        <strain evidence="7 8">CCFEE 5792</strain>
    </source>
</reference>
<evidence type="ECO:0000256" key="4">
    <source>
        <dbReference type="ARBA" id="ARBA00023242"/>
    </source>
</evidence>
<dbReference type="PANTHER" id="PTHR44040">
    <property type="entry name" value="RETINOBLASTOMA-BINDING PROTEIN 5"/>
    <property type="match status" value="1"/>
</dbReference>
<evidence type="ECO:0000256" key="2">
    <source>
        <dbReference type="ARBA" id="ARBA00022574"/>
    </source>
</evidence>
<dbReference type="InterPro" id="IPR037850">
    <property type="entry name" value="RBBP5/Swd1"/>
</dbReference>
<keyword evidence="3" id="KW-0677">Repeat</keyword>
<dbReference type="InterPro" id="IPR015943">
    <property type="entry name" value="WD40/YVTN_repeat-like_dom_sf"/>
</dbReference>